<dbReference type="EMBL" id="KB446537">
    <property type="protein sequence ID" value="EME46860.1"/>
    <property type="molecule type" value="Genomic_DNA"/>
</dbReference>
<dbReference type="Proteomes" id="UP000016933">
    <property type="component" value="Unassembled WGS sequence"/>
</dbReference>
<feature type="region of interest" description="Disordered" evidence="1">
    <location>
        <begin position="28"/>
        <end position="50"/>
    </location>
</feature>
<evidence type="ECO:0000313" key="3">
    <source>
        <dbReference type="Proteomes" id="UP000016933"/>
    </source>
</evidence>
<protein>
    <submittedName>
        <fullName evidence="2">Uncharacterized protein</fullName>
    </submittedName>
</protein>
<evidence type="ECO:0000313" key="2">
    <source>
        <dbReference type="EMBL" id="EME46860.1"/>
    </source>
</evidence>
<dbReference type="HOGENOM" id="CLU_1927547_0_0_1"/>
<dbReference type="OMA" id="AIVNDCY"/>
<name>N1PWS4_DOTSN</name>
<proteinExistence type="predicted"/>
<reference evidence="3" key="1">
    <citation type="journal article" date="2012" name="PLoS Genet.">
        <title>The genomes of the fungal plant pathogens Cladosporium fulvum and Dothistroma septosporum reveal adaptation to different hosts and lifestyles but also signatures of common ancestry.</title>
        <authorList>
            <person name="de Wit P.J.G.M."/>
            <person name="van der Burgt A."/>
            <person name="Oekmen B."/>
            <person name="Stergiopoulos I."/>
            <person name="Abd-Elsalam K.A."/>
            <person name="Aerts A.L."/>
            <person name="Bahkali A.H."/>
            <person name="Beenen H.G."/>
            <person name="Chettri P."/>
            <person name="Cox M.P."/>
            <person name="Datema E."/>
            <person name="de Vries R.P."/>
            <person name="Dhillon B."/>
            <person name="Ganley A.R."/>
            <person name="Griffiths S.A."/>
            <person name="Guo Y."/>
            <person name="Hamelin R.C."/>
            <person name="Henrissat B."/>
            <person name="Kabir M.S."/>
            <person name="Jashni M.K."/>
            <person name="Kema G."/>
            <person name="Klaubauf S."/>
            <person name="Lapidus A."/>
            <person name="Levasseur A."/>
            <person name="Lindquist E."/>
            <person name="Mehrabi R."/>
            <person name="Ohm R.A."/>
            <person name="Owen T.J."/>
            <person name="Salamov A."/>
            <person name="Schwelm A."/>
            <person name="Schijlen E."/>
            <person name="Sun H."/>
            <person name="van den Burg H.A."/>
            <person name="van Ham R.C.H.J."/>
            <person name="Zhang S."/>
            <person name="Goodwin S.B."/>
            <person name="Grigoriev I.V."/>
            <person name="Collemare J."/>
            <person name="Bradshaw R.E."/>
        </authorList>
    </citation>
    <scope>NUCLEOTIDE SEQUENCE [LARGE SCALE GENOMIC DNA]</scope>
    <source>
        <strain evidence="3">NZE10 / CBS 128990</strain>
    </source>
</reference>
<reference evidence="2 3" key="2">
    <citation type="journal article" date="2012" name="PLoS Pathog.">
        <title>Diverse lifestyles and strategies of plant pathogenesis encoded in the genomes of eighteen Dothideomycetes fungi.</title>
        <authorList>
            <person name="Ohm R.A."/>
            <person name="Feau N."/>
            <person name="Henrissat B."/>
            <person name="Schoch C.L."/>
            <person name="Horwitz B.A."/>
            <person name="Barry K.W."/>
            <person name="Condon B.J."/>
            <person name="Copeland A.C."/>
            <person name="Dhillon B."/>
            <person name="Glaser F."/>
            <person name="Hesse C.N."/>
            <person name="Kosti I."/>
            <person name="LaButti K."/>
            <person name="Lindquist E.A."/>
            <person name="Lucas S."/>
            <person name="Salamov A.A."/>
            <person name="Bradshaw R.E."/>
            <person name="Ciuffetti L."/>
            <person name="Hamelin R.C."/>
            <person name="Kema G.H.J."/>
            <person name="Lawrence C."/>
            <person name="Scott J.A."/>
            <person name="Spatafora J.W."/>
            <person name="Turgeon B.G."/>
            <person name="de Wit P.J.G.M."/>
            <person name="Zhong S."/>
            <person name="Goodwin S.B."/>
            <person name="Grigoriev I.V."/>
        </authorList>
    </citation>
    <scope>NUCLEOTIDE SEQUENCE [LARGE SCALE GENOMIC DNA]</scope>
    <source>
        <strain evidence="3">NZE10 / CBS 128990</strain>
    </source>
</reference>
<keyword evidence="3" id="KW-1185">Reference proteome</keyword>
<organism evidence="2 3">
    <name type="scientific">Dothistroma septosporum (strain NZE10 / CBS 128990)</name>
    <name type="common">Red band needle blight fungus</name>
    <name type="synonym">Mycosphaerella pini</name>
    <dbReference type="NCBI Taxonomy" id="675120"/>
    <lineage>
        <taxon>Eukaryota</taxon>
        <taxon>Fungi</taxon>
        <taxon>Dikarya</taxon>
        <taxon>Ascomycota</taxon>
        <taxon>Pezizomycotina</taxon>
        <taxon>Dothideomycetes</taxon>
        <taxon>Dothideomycetidae</taxon>
        <taxon>Mycosphaerellales</taxon>
        <taxon>Mycosphaerellaceae</taxon>
        <taxon>Dothistroma</taxon>
    </lineage>
</organism>
<gene>
    <name evidence="2" type="ORF">DOTSEDRAFT_33397</name>
</gene>
<sequence length="131" mass="14630">MIYQTPLFNLHPSTSVTNTELVLDMGKNTTKPSANARNHSKTDDITSAQQAKNERNLAKFPMTPGEIVKNWMGRSGCLRDYLTGDTVMSRDIVHNRVGSLDVSFNLSTEQGALRVDGVNLGDHRREKLEEK</sequence>
<feature type="compositionally biased region" description="Polar residues" evidence="1">
    <location>
        <begin position="28"/>
        <end position="37"/>
    </location>
</feature>
<accession>N1PWS4</accession>
<evidence type="ECO:0000256" key="1">
    <source>
        <dbReference type="SAM" id="MobiDB-lite"/>
    </source>
</evidence>
<dbReference type="AlphaFoldDB" id="N1PWS4"/>